<dbReference type="Pfam" id="PF12537">
    <property type="entry name" value="GPHR_N"/>
    <property type="match status" value="1"/>
</dbReference>
<comment type="caution">
    <text evidence="3">The sequence shown here is derived from an EMBL/GenBank/DDBJ whole genome shotgun (WGS) entry which is preliminary data.</text>
</comment>
<protein>
    <recommendedName>
        <fullName evidence="2">Golgi pH regulator conserved domain-containing protein</fullName>
    </recommendedName>
</protein>
<feature type="transmembrane region" description="Helical" evidence="1">
    <location>
        <begin position="120"/>
        <end position="141"/>
    </location>
</feature>
<dbReference type="InterPro" id="IPR022535">
    <property type="entry name" value="Golgi_pH-regulator_cons_dom"/>
</dbReference>
<evidence type="ECO:0000313" key="4">
    <source>
        <dbReference type="Proteomes" id="UP000811619"/>
    </source>
</evidence>
<sequence>MWPFPKCASGSCTGELDFKALMALLPLAATFVVVDVLAVRHIYPKLSIAHDQHRDGEDHYLPAHAPPALRQAHAEHGRKSWRRRGAAWVFGTTVSLAVMLGLLILGDILEVFDPAAKNLALHMTVPSLLFLVVGLVPWLQCRAMVTSAGWSFQRSAKGSMPRVAWALQLALFGTWLFGFWTIGNNLPDSTATATATASRTDLHQRTATPGMARSLTRQCLERVGVVGICLMALLAGFASVSTPWHTLVDDASRRKRP</sequence>
<feature type="transmembrane region" description="Helical" evidence="1">
    <location>
        <begin position="223"/>
        <end position="247"/>
    </location>
</feature>
<dbReference type="PANTHER" id="PTHR15948">
    <property type="entry name" value="G-PROTEIN COUPLED RECEPTOR 89-RELATED"/>
    <property type="match status" value="1"/>
</dbReference>
<dbReference type="InterPro" id="IPR015672">
    <property type="entry name" value="GPHR/GTG"/>
</dbReference>
<evidence type="ECO:0000256" key="1">
    <source>
        <dbReference type="SAM" id="Phobius"/>
    </source>
</evidence>
<name>A0A8K0J122_9HYPO</name>
<dbReference type="PANTHER" id="PTHR15948:SF0">
    <property type="entry name" value="GOLGI PH REGULATOR A-RELATED"/>
    <property type="match status" value="1"/>
</dbReference>
<accession>A0A8K0J122</accession>
<feature type="transmembrane region" description="Helical" evidence="1">
    <location>
        <begin position="162"/>
        <end position="182"/>
    </location>
</feature>
<dbReference type="Proteomes" id="UP000811619">
    <property type="component" value="Unassembled WGS sequence"/>
</dbReference>
<keyword evidence="1" id="KW-0472">Membrane</keyword>
<evidence type="ECO:0000313" key="3">
    <source>
        <dbReference type="EMBL" id="KAG5916827.1"/>
    </source>
</evidence>
<dbReference type="GO" id="GO:0016020">
    <property type="term" value="C:membrane"/>
    <property type="evidence" value="ECO:0007669"/>
    <property type="project" value="InterPro"/>
</dbReference>
<keyword evidence="1" id="KW-1133">Transmembrane helix</keyword>
<keyword evidence="4" id="KW-1185">Reference proteome</keyword>
<feature type="domain" description="Golgi pH regulator conserved" evidence="2">
    <location>
        <begin position="214"/>
        <end position="248"/>
    </location>
</feature>
<organism evidence="3 4">
    <name type="scientific">Claviceps africana</name>
    <dbReference type="NCBI Taxonomy" id="83212"/>
    <lineage>
        <taxon>Eukaryota</taxon>
        <taxon>Fungi</taxon>
        <taxon>Dikarya</taxon>
        <taxon>Ascomycota</taxon>
        <taxon>Pezizomycotina</taxon>
        <taxon>Sordariomycetes</taxon>
        <taxon>Hypocreomycetidae</taxon>
        <taxon>Hypocreales</taxon>
        <taxon>Clavicipitaceae</taxon>
        <taxon>Claviceps</taxon>
    </lineage>
</organism>
<dbReference type="OrthoDB" id="264392at2759"/>
<keyword evidence="1" id="KW-0812">Transmembrane</keyword>
<feature type="non-terminal residue" evidence="3">
    <location>
        <position position="257"/>
    </location>
</feature>
<gene>
    <name evidence="3" type="ORF">E4U42_007478</name>
</gene>
<feature type="transmembrane region" description="Helical" evidence="1">
    <location>
        <begin position="86"/>
        <end position="108"/>
    </location>
</feature>
<dbReference type="EMBL" id="SRPY01000859">
    <property type="protein sequence ID" value="KAG5916827.1"/>
    <property type="molecule type" value="Genomic_DNA"/>
</dbReference>
<proteinExistence type="predicted"/>
<dbReference type="AlphaFoldDB" id="A0A8K0J122"/>
<evidence type="ECO:0000259" key="2">
    <source>
        <dbReference type="Pfam" id="PF12537"/>
    </source>
</evidence>
<reference evidence="3" key="1">
    <citation type="journal article" date="2020" name="bioRxiv">
        <title>Whole genome comparisons of ergot fungi reveals the divergence and evolution of species within the genus Claviceps are the result of varying mechanisms driving genome evolution and host range expansion.</title>
        <authorList>
            <person name="Wyka S.A."/>
            <person name="Mondo S.J."/>
            <person name="Liu M."/>
            <person name="Dettman J."/>
            <person name="Nalam V."/>
            <person name="Broders K.D."/>
        </authorList>
    </citation>
    <scope>NUCLEOTIDE SEQUENCE</scope>
    <source>
        <strain evidence="3">CCC 489</strain>
    </source>
</reference>
<feature type="transmembrane region" description="Helical" evidence="1">
    <location>
        <begin position="20"/>
        <end position="39"/>
    </location>
</feature>